<dbReference type="AlphaFoldDB" id="A0AA47N3S4"/>
<organism evidence="2 3">
    <name type="scientific">Merluccius polli</name>
    <name type="common">Benguela hake</name>
    <name type="synonym">Merluccius cadenati</name>
    <dbReference type="NCBI Taxonomy" id="89951"/>
    <lineage>
        <taxon>Eukaryota</taxon>
        <taxon>Metazoa</taxon>
        <taxon>Chordata</taxon>
        <taxon>Craniata</taxon>
        <taxon>Vertebrata</taxon>
        <taxon>Euteleostomi</taxon>
        <taxon>Actinopterygii</taxon>
        <taxon>Neopterygii</taxon>
        <taxon>Teleostei</taxon>
        <taxon>Neoteleostei</taxon>
        <taxon>Acanthomorphata</taxon>
        <taxon>Zeiogadaria</taxon>
        <taxon>Gadariae</taxon>
        <taxon>Gadiformes</taxon>
        <taxon>Gadoidei</taxon>
        <taxon>Merlucciidae</taxon>
        <taxon>Merluccius</taxon>
    </lineage>
</organism>
<sequence>METILHVTRSSIQKIVEEICDIFICSKCLAFRSVAEVLENNISTENLVQDIVDTVFTSSPLVTGTSVKGCLCTDYRRQKKQNFSLIEPVEYLYRQGSTNTFVYVPLPLVLESLLRCPDFLGAQEHLAGVYRSFQDGQYFRQSRGSTDEGVEISIALYIDEFEVANPLGTSQNIHKIVAVYWVILNLPATFRSSHGVREFGYERFLEPLIKELKLIEDNGIHVDALKSSVGVKLFCVCADNLGAHSLAGFQESFIVDKCCHFCLISHGEIGTSRPREFLLRTVDQHDTFVDELKQNPTLKSVNGVKRDCFLSKHLTSFHPVTGFPPDILHNFFEGIYFLKDTLAKLNHIIRLFPYKHPDKVNIPKVVRKAAIKNGSIGGNGHENWAFLRLLPLTVGGCVAENDPSWEILMDLKEIVQIVVSDKFTEQTLCYLSFKDHHLLLRDTFPIFSLKRKHIFILHYPHLIRCFGPLVDLWTMRFESKHSVFKRIAHDLHNTKNLELSLGTKHQQFMAYYLDGQSLFQSNLYIEKISTGQIGSLNSSQKSAVSRKYPYNNTVCLTSKVQLFLMEYAEGMVVSAGQCYGQPEFFIIVSIIANADKVSFLSKKLTAWYFEHYRSFQVEYSDYSEALLLRVIVSANEARHVKLTKEPQSVDALLQGEFSLQFEVTDFENALCDISAIADVPMDRAILHIKWKVPTITLSVIQPNECDLQSPGSISSLDTASLGSPGGPSSGFLPGPSPSPSTNPSPSQSPSTSGNMCSASVGPSPFPIPPLSHDVELRLKKANEEYAKDKKGIGEVPRDMSSDILNKFTQASFSIKAYPEPHEVESIAVALISKYPCLKEDDGNGYGRWLFSIRNKFNNYRAKLRDASCTEVLLNSKRRADGETTHFVLKRHKCGEINHCSDHPNDQDEASLEEQRQLLVEASKKARVDESLIKAKIDMTFSLRRKEVVDKQHMMAELKDGWPTLFFKDQICEEFFRITKRLLGTFRAAVKKYAPLLLNLYHARKTEFGKDLMEILRKLADEVCAQYTTVPNWS</sequence>
<protein>
    <submittedName>
        <fullName evidence="2">Uncharacterized protein</fullName>
    </submittedName>
</protein>
<dbReference type="EMBL" id="JAOPHQ010001164">
    <property type="protein sequence ID" value="KAK0151797.1"/>
    <property type="molecule type" value="Genomic_DNA"/>
</dbReference>
<evidence type="ECO:0000256" key="1">
    <source>
        <dbReference type="SAM" id="MobiDB-lite"/>
    </source>
</evidence>
<keyword evidence="3" id="KW-1185">Reference proteome</keyword>
<dbReference type="PANTHER" id="PTHR31025">
    <property type="entry name" value="SI:CH211-196P9.1-RELATED"/>
    <property type="match status" value="1"/>
</dbReference>
<name>A0AA47N3S4_MERPO</name>
<reference evidence="2" key="1">
    <citation type="journal article" date="2023" name="Front. Mar. Sci.">
        <title>A new Merluccius polli reference genome to investigate the effects of global change in West African waters.</title>
        <authorList>
            <person name="Mateo J.L."/>
            <person name="Blanco-Fernandez C."/>
            <person name="Garcia-Vazquez E."/>
            <person name="Machado-Schiaffino G."/>
        </authorList>
    </citation>
    <scope>NUCLEOTIDE SEQUENCE</scope>
    <source>
        <strain evidence="2">C29</strain>
        <tissue evidence="2">Fin</tissue>
    </source>
</reference>
<gene>
    <name evidence="2" type="ORF">N1851_006825</name>
</gene>
<feature type="region of interest" description="Disordered" evidence="1">
    <location>
        <begin position="711"/>
        <end position="759"/>
    </location>
</feature>
<accession>A0AA47N3S4</accession>
<comment type="caution">
    <text evidence="2">The sequence shown here is derived from an EMBL/GenBank/DDBJ whole genome shotgun (WGS) entry which is preliminary data.</text>
</comment>
<evidence type="ECO:0000313" key="3">
    <source>
        <dbReference type="Proteomes" id="UP001174136"/>
    </source>
</evidence>
<feature type="compositionally biased region" description="Low complexity" evidence="1">
    <location>
        <begin position="743"/>
        <end position="754"/>
    </location>
</feature>
<dbReference type="Proteomes" id="UP001174136">
    <property type="component" value="Unassembled WGS sequence"/>
</dbReference>
<dbReference type="PANTHER" id="PTHR31025:SF27">
    <property type="entry name" value="SI:CH211-193K19.2-RELATED"/>
    <property type="match status" value="1"/>
</dbReference>
<proteinExistence type="predicted"/>
<evidence type="ECO:0000313" key="2">
    <source>
        <dbReference type="EMBL" id="KAK0151797.1"/>
    </source>
</evidence>